<keyword evidence="2" id="KW-0805">Transcription regulation</keyword>
<evidence type="ECO:0000256" key="5">
    <source>
        <dbReference type="ARBA" id="ARBA00058938"/>
    </source>
</evidence>
<dbReference type="GO" id="GO:0045892">
    <property type="term" value="P:negative regulation of DNA-templated transcription"/>
    <property type="evidence" value="ECO:0007669"/>
    <property type="project" value="TreeGrafter"/>
</dbReference>
<reference evidence="9 10" key="1">
    <citation type="submission" date="2019-09" db="EMBL/GenBank/DDBJ databases">
        <authorList>
            <person name="Wang X."/>
        </authorList>
    </citation>
    <scope>NUCLEOTIDE SEQUENCE [LARGE SCALE GENOMIC DNA]</scope>
    <source>
        <strain evidence="9 10">CICC 11023</strain>
    </source>
</reference>
<feature type="domain" description="HTH iclR-type" evidence="7">
    <location>
        <begin position="5"/>
        <end position="67"/>
    </location>
</feature>
<dbReference type="InterPro" id="IPR029016">
    <property type="entry name" value="GAF-like_dom_sf"/>
</dbReference>
<sequence>MPGPIQSIERAAAILRLLARGAGRLGVGEIAGALDLAKPTAHGILRTLQGVGFVEQDSATGKYQLGAALLHLGTSYLDANELRSRAINWADALAARTGEAVRIGATAFTHPAGFAGNRPPFDGAVVVVHHVFRPDNTEQALELGELLPPHATALGKVLLAFDAELAAAVRGGDLPSLTRRTIVDRVALNRALAAVRQAGWAGDTEEFRPGEAGIAAPIRAHGGLVVGAIGISGPVDRLCDPQLRHRPALITLVRDAAHAVSRDLGAGH</sequence>
<protein>
    <recommendedName>
        <fullName evidence="6">Glycerol operon regulatory protein</fullName>
    </recommendedName>
</protein>
<dbReference type="RefSeq" id="WP_150403512.1">
    <property type="nucleotide sequence ID" value="NZ_VXLC01000008.1"/>
</dbReference>
<evidence type="ECO:0000259" key="8">
    <source>
        <dbReference type="PROSITE" id="PS51078"/>
    </source>
</evidence>
<dbReference type="SUPFAM" id="SSF46785">
    <property type="entry name" value="Winged helix' DNA-binding domain"/>
    <property type="match status" value="1"/>
</dbReference>
<keyword evidence="4" id="KW-0804">Transcription</keyword>
<evidence type="ECO:0000256" key="1">
    <source>
        <dbReference type="ARBA" id="ARBA00022798"/>
    </source>
</evidence>
<dbReference type="FunFam" id="1.10.10.10:FF:000056">
    <property type="entry name" value="IclR family transcriptional regulator"/>
    <property type="match status" value="1"/>
</dbReference>
<keyword evidence="3" id="KW-0238">DNA-binding</keyword>
<evidence type="ECO:0000256" key="6">
    <source>
        <dbReference type="ARBA" id="ARBA00070406"/>
    </source>
</evidence>
<dbReference type="InterPro" id="IPR036388">
    <property type="entry name" value="WH-like_DNA-bd_sf"/>
</dbReference>
<evidence type="ECO:0000313" key="10">
    <source>
        <dbReference type="Proteomes" id="UP000323876"/>
    </source>
</evidence>
<evidence type="ECO:0000259" key="7">
    <source>
        <dbReference type="PROSITE" id="PS51077"/>
    </source>
</evidence>
<dbReference type="InterPro" id="IPR014757">
    <property type="entry name" value="Tscrpt_reg_IclR_C"/>
</dbReference>
<dbReference type="PANTHER" id="PTHR30136">
    <property type="entry name" value="HELIX-TURN-HELIX TRANSCRIPTIONAL REGULATOR, ICLR FAMILY"/>
    <property type="match status" value="1"/>
</dbReference>
<dbReference type="Pfam" id="PF01614">
    <property type="entry name" value="IclR_C"/>
    <property type="match status" value="1"/>
</dbReference>
<comment type="function">
    <text evidence="5">May be an activator protein for the gylABX operon.</text>
</comment>
<dbReference type="GO" id="GO:0003677">
    <property type="term" value="F:DNA binding"/>
    <property type="evidence" value="ECO:0007669"/>
    <property type="project" value="UniProtKB-KW"/>
</dbReference>
<dbReference type="EMBL" id="VXLC01000008">
    <property type="protein sequence ID" value="KAA8887181.1"/>
    <property type="molecule type" value="Genomic_DNA"/>
</dbReference>
<dbReference type="InterPro" id="IPR050707">
    <property type="entry name" value="HTH_MetabolicPath_Reg"/>
</dbReference>
<name>A0A5N0EIH7_9NOCA</name>
<dbReference type="Proteomes" id="UP000323876">
    <property type="component" value="Unassembled WGS sequence"/>
</dbReference>
<feature type="domain" description="IclR-ED" evidence="8">
    <location>
        <begin position="68"/>
        <end position="266"/>
    </location>
</feature>
<dbReference type="SUPFAM" id="SSF55781">
    <property type="entry name" value="GAF domain-like"/>
    <property type="match status" value="1"/>
</dbReference>
<accession>A0A5N0EIH7</accession>
<dbReference type="PROSITE" id="PS51077">
    <property type="entry name" value="HTH_ICLR"/>
    <property type="match status" value="1"/>
</dbReference>
<evidence type="ECO:0000313" key="9">
    <source>
        <dbReference type="EMBL" id="KAA8887181.1"/>
    </source>
</evidence>
<dbReference type="GO" id="GO:0003700">
    <property type="term" value="F:DNA-binding transcription factor activity"/>
    <property type="evidence" value="ECO:0007669"/>
    <property type="project" value="TreeGrafter"/>
</dbReference>
<dbReference type="PANTHER" id="PTHR30136:SF24">
    <property type="entry name" value="HTH-TYPE TRANSCRIPTIONAL REPRESSOR ALLR"/>
    <property type="match status" value="1"/>
</dbReference>
<proteinExistence type="predicted"/>
<dbReference type="InterPro" id="IPR005471">
    <property type="entry name" value="Tscrpt_reg_IclR_N"/>
</dbReference>
<keyword evidence="1" id="KW-0319">Glycerol metabolism</keyword>
<organism evidence="9 10">
    <name type="scientific">Nocardia colli</name>
    <dbReference type="NCBI Taxonomy" id="2545717"/>
    <lineage>
        <taxon>Bacteria</taxon>
        <taxon>Bacillati</taxon>
        <taxon>Actinomycetota</taxon>
        <taxon>Actinomycetes</taxon>
        <taxon>Mycobacteriales</taxon>
        <taxon>Nocardiaceae</taxon>
        <taxon>Nocardia</taxon>
    </lineage>
</organism>
<keyword evidence="10" id="KW-1185">Reference proteome</keyword>
<dbReference type="SMART" id="SM00346">
    <property type="entry name" value="HTH_ICLR"/>
    <property type="match status" value="1"/>
</dbReference>
<dbReference type="Gene3D" id="3.30.450.40">
    <property type="match status" value="1"/>
</dbReference>
<dbReference type="InterPro" id="IPR036390">
    <property type="entry name" value="WH_DNA-bd_sf"/>
</dbReference>
<dbReference type="Pfam" id="PF09339">
    <property type="entry name" value="HTH_IclR"/>
    <property type="match status" value="1"/>
</dbReference>
<dbReference type="OrthoDB" id="4474604at2"/>
<evidence type="ECO:0000256" key="4">
    <source>
        <dbReference type="ARBA" id="ARBA00023163"/>
    </source>
</evidence>
<dbReference type="Gene3D" id="1.10.10.10">
    <property type="entry name" value="Winged helix-like DNA-binding domain superfamily/Winged helix DNA-binding domain"/>
    <property type="match status" value="1"/>
</dbReference>
<evidence type="ECO:0000256" key="2">
    <source>
        <dbReference type="ARBA" id="ARBA00023015"/>
    </source>
</evidence>
<dbReference type="GO" id="GO:0006071">
    <property type="term" value="P:glycerol metabolic process"/>
    <property type="evidence" value="ECO:0007669"/>
    <property type="project" value="UniProtKB-KW"/>
</dbReference>
<dbReference type="AlphaFoldDB" id="A0A5N0EIH7"/>
<comment type="caution">
    <text evidence="9">The sequence shown here is derived from an EMBL/GenBank/DDBJ whole genome shotgun (WGS) entry which is preliminary data.</text>
</comment>
<gene>
    <name evidence="9" type="ORF">F3087_19965</name>
</gene>
<dbReference type="PROSITE" id="PS51078">
    <property type="entry name" value="ICLR_ED"/>
    <property type="match status" value="1"/>
</dbReference>
<evidence type="ECO:0000256" key="3">
    <source>
        <dbReference type="ARBA" id="ARBA00023125"/>
    </source>
</evidence>